<keyword evidence="11 14" id="KW-0503">Monooxygenase</keyword>
<proteinExistence type="inferred from homology"/>
<evidence type="ECO:0000256" key="15">
    <source>
        <dbReference type="SAM" id="Phobius"/>
    </source>
</evidence>
<evidence type="ECO:0000256" key="10">
    <source>
        <dbReference type="ARBA" id="ARBA00023004"/>
    </source>
</evidence>
<dbReference type="Pfam" id="PF00067">
    <property type="entry name" value="p450"/>
    <property type="match status" value="1"/>
</dbReference>
<comment type="subcellular location">
    <subcellularLocation>
        <location evidence="3">Endoplasmic reticulum membrane</location>
        <topology evidence="3">Peripheral membrane protein</topology>
    </subcellularLocation>
    <subcellularLocation>
        <location evidence="2">Microsome membrane</location>
        <topology evidence="2">Peripheral membrane protein</topology>
    </subcellularLocation>
</comment>
<dbReference type="GO" id="GO:0004497">
    <property type="term" value="F:monooxygenase activity"/>
    <property type="evidence" value="ECO:0007669"/>
    <property type="project" value="UniProtKB-KW"/>
</dbReference>
<dbReference type="InterPro" id="IPR017972">
    <property type="entry name" value="Cyt_P450_CS"/>
</dbReference>
<reference evidence="16" key="1">
    <citation type="submission" date="2019-11" db="EMBL/GenBank/DDBJ databases">
        <title>The nuclear and mitochondrial genomes of Frieseomelitta varia - a highly eusocial stingless bee (Meliponini) with a permanently sterile worker caste.</title>
        <authorList>
            <person name="Freitas F.C.P."/>
            <person name="Lourenco A.P."/>
            <person name="Nunes F.M.F."/>
            <person name="Paschoal A.R."/>
            <person name="Abreu F.C.P."/>
            <person name="Barbin F.O."/>
            <person name="Bataglia L."/>
            <person name="Cardoso-Junior C.A.M."/>
            <person name="Cervoni M.S."/>
            <person name="Silva S.R."/>
            <person name="Dalarmi F."/>
            <person name="Del Lama M.A."/>
            <person name="Depintor T.S."/>
            <person name="Ferreira K.M."/>
            <person name="Goria P.S."/>
            <person name="Jaskot M.C."/>
            <person name="Lago D.C."/>
            <person name="Luna-Lucena D."/>
            <person name="Moda L.M."/>
            <person name="Nascimento L."/>
            <person name="Pedrino M."/>
            <person name="Rabico F.O."/>
            <person name="Sanches F.C."/>
            <person name="Santos D.E."/>
            <person name="Santos C.G."/>
            <person name="Vieira J."/>
            <person name="Lopes T.F."/>
            <person name="Barchuk A.R."/>
            <person name="Hartfelder K."/>
            <person name="Simoes Z.L.P."/>
            <person name="Bitondi M.M.G."/>
            <person name="Pinheiro D.G."/>
        </authorList>
    </citation>
    <scope>NUCLEOTIDE SEQUENCE</scope>
    <source>
        <strain evidence="16">USP_RPSP 00005682</strain>
        <tissue evidence="16">Whole individual</tissue>
    </source>
</reference>
<evidence type="ECO:0000313" key="16">
    <source>
        <dbReference type="EMBL" id="KAF3424895.1"/>
    </source>
</evidence>
<dbReference type="EMBL" id="WNWW01000434">
    <property type="protein sequence ID" value="KAF3424895.1"/>
    <property type="molecule type" value="Genomic_DNA"/>
</dbReference>
<dbReference type="InterPro" id="IPR002401">
    <property type="entry name" value="Cyt_P450_E_grp-I"/>
</dbReference>
<keyword evidence="8" id="KW-0492">Microsome</keyword>
<evidence type="ECO:0000256" key="4">
    <source>
        <dbReference type="ARBA" id="ARBA00010617"/>
    </source>
</evidence>
<dbReference type="InterPro" id="IPR036396">
    <property type="entry name" value="Cyt_P450_sf"/>
</dbReference>
<feature type="transmembrane region" description="Helical" evidence="15">
    <location>
        <begin position="48"/>
        <end position="66"/>
    </location>
</feature>
<evidence type="ECO:0000256" key="8">
    <source>
        <dbReference type="ARBA" id="ARBA00022848"/>
    </source>
</evidence>
<accession>A0A833S531</accession>
<keyword evidence="9 14" id="KW-0560">Oxidoreductase</keyword>
<dbReference type="GO" id="GO:0020037">
    <property type="term" value="F:heme binding"/>
    <property type="evidence" value="ECO:0007669"/>
    <property type="project" value="InterPro"/>
</dbReference>
<keyword evidence="5 13" id="KW-0349">Heme</keyword>
<evidence type="ECO:0000313" key="17">
    <source>
        <dbReference type="Proteomes" id="UP000655588"/>
    </source>
</evidence>
<dbReference type="GO" id="GO:0016705">
    <property type="term" value="F:oxidoreductase activity, acting on paired donors, with incorporation or reduction of molecular oxygen"/>
    <property type="evidence" value="ECO:0007669"/>
    <property type="project" value="InterPro"/>
</dbReference>
<keyword evidence="6 13" id="KW-0479">Metal-binding</keyword>
<feature type="binding site" description="axial binding residue" evidence="13">
    <location>
        <position position="499"/>
    </location>
    <ligand>
        <name>heme</name>
        <dbReference type="ChEBI" id="CHEBI:30413"/>
    </ligand>
    <ligandPart>
        <name>Fe</name>
        <dbReference type="ChEBI" id="CHEBI:18248"/>
    </ligandPart>
</feature>
<gene>
    <name evidence="16" type="ORF">E2986_11158</name>
</gene>
<keyword evidence="15" id="KW-0812">Transmembrane</keyword>
<dbReference type="CDD" id="cd11056">
    <property type="entry name" value="CYP6-like"/>
    <property type="match status" value="1"/>
</dbReference>
<keyword evidence="15" id="KW-1133">Transmembrane helix</keyword>
<dbReference type="InterPro" id="IPR050476">
    <property type="entry name" value="Insect_CytP450_Detox"/>
</dbReference>
<dbReference type="PRINTS" id="PR00385">
    <property type="entry name" value="P450"/>
</dbReference>
<protein>
    <recommendedName>
        <fullName evidence="18">Cytochrome P450</fullName>
    </recommendedName>
</protein>
<name>A0A833S531_9HYME</name>
<evidence type="ECO:0000256" key="1">
    <source>
        <dbReference type="ARBA" id="ARBA00001971"/>
    </source>
</evidence>
<evidence type="ECO:0000256" key="7">
    <source>
        <dbReference type="ARBA" id="ARBA00022824"/>
    </source>
</evidence>
<dbReference type="GO" id="GO:0005789">
    <property type="term" value="C:endoplasmic reticulum membrane"/>
    <property type="evidence" value="ECO:0007669"/>
    <property type="project" value="UniProtKB-SubCell"/>
</dbReference>
<dbReference type="FunFam" id="1.10.630.10:FF:000042">
    <property type="entry name" value="Cytochrome P450"/>
    <property type="match status" value="1"/>
</dbReference>
<keyword evidence="10 13" id="KW-0408">Iron</keyword>
<dbReference type="InterPro" id="IPR001128">
    <property type="entry name" value="Cyt_P450"/>
</dbReference>
<comment type="cofactor">
    <cofactor evidence="1 13">
        <name>heme</name>
        <dbReference type="ChEBI" id="CHEBI:30413"/>
    </cofactor>
</comment>
<dbReference type="PROSITE" id="PS00086">
    <property type="entry name" value="CYTOCHROME_P450"/>
    <property type="match status" value="1"/>
</dbReference>
<evidence type="ECO:0000256" key="11">
    <source>
        <dbReference type="ARBA" id="ARBA00023033"/>
    </source>
</evidence>
<evidence type="ECO:0000256" key="12">
    <source>
        <dbReference type="ARBA" id="ARBA00023136"/>
    </source>
</evidence>
<comment type="similarity">
    <text evidence="4 14">Belongs to the cytochrome P450 family.</text>
</comment>
<keyword evidence="12 15" id="KW-0472">Membrane</keyword>
<dbReference type="PANTHER" id="PTHR24292">
    <property type="entry name" value="CYTOCHROME P450"/>
    <property type="match status" value="1"/>
</dbReference>
<evidence type="ECO:0000256" key="9">
    <source>
        <dbReference type="ARBA" id="ARBA00023002"/>
    </source>
</evidence>
<sequence>MKLIDRGLIFLLPLISQNIHRFYTSSLINSFILKVFSSFVPQARIMDLVQLLLAVVAVCLAIYYYYQSKYEFWRARGVPGPKPRIYIGNFIDVLTKKRAICTIVKDLYDEFKKEPIFGIYEGTTPVLVINDLDAIKDVLIRDFSVFVDRGFHVFTEADPLSQHLFLLEPKRWRPLRVKLSPIFTSGKLKEMFPLVVECAGNLEKYLDKVTKDGTPVECRDLAAKFTIDVIGSCVFGISAHALEDENSEFRKMGKRISTSSTKQRVREAIMQFMPSVYEVIGHFLQMKDIDAFFINLVRDTMRYRKENNVIRPDFIHMLMELKEHPEKVDSIDRTCNEISYFTELTDILLTAQAFVFFVAGFETSSSTMAHTLYELAQNHEIQDKLRQEIRDVYSKNGGNLTYTDVKGMSYLDKVFKETLRKYPILSMLNRRAIVNYTFRDMKITIPKGTKIWIPVYGIQHDPNIYPDPEKFDPERFNDDAAAARHPMSFLPFGDGPRNCIGARFAHYQSKVGLATILRNYKVDVCEKTTIPYEPNGGVNLKLTRA</sequence>
<organism evidence="16 17">
    <name type="scientific">Frieseomelitta varia</name>
    <dbReference type="NCBI Taxonomy" id="561572"/>
    <lineage>
        <taxon>Eukaryota</taxon>
        <taxon>Metazoa</taxon>
        <taxon>Ecdysozoa</taxon>
        <taxon>Arthropoda</taxon>
        <taxon>Hexapoda</taxon>
        <taxon>Insecta</taxon>
        <taxon>Pterygota</taxon>
        <taxon>Neoptera</taxon>
        <taxon>Endopterygota</taxon>
        <taxon>Hymenoptera</taxon>
        <taxon>Apocrita</taxon>
        <taxon>Aculeata</taxon>
        <taxon>Apoidea</taxon>
        <taxon>Anthophila</taxon>
        <taxon>Apidae</taxon>
        <taxon>Frieseomelitta</taxon>
    </lineage>
</organism>
<keyword evidence="7" id="KW-0256">Endoplasmic reticulum</keyword>
<evidence type="ECO:0000256" key="14">
    <source>
        <dbReference type="RuleBase" id="RU000461"/>
    </source>
</evidence>
<comment type="caution">
    <text evidence="16">The sequence shown here is derived from an EMBL/GenBank/DDBJ whole genome shotgun (WGS) entry which is preliminary data.</text>
</comment>
<evidence type="ECO:0000256" key="6">
    <source>
        <dbReference type="ARBA" id="ARBA00022723"/>
    </source>
</evidence>
<dbReference type="AlphaFoldDB" id="A0A833S531"/>
<dbReference type="PRINTS" id="PR00463">
    <property type="entry name" value="EP450I"/>
</dbReference>
<dbReference type="Proteomes" id="UP000655588">
    <property type="component" value="Unassembled WGS sequence"/>
</dbReference>
<evidence type="ECO:0000256" key="5">
    <source>
        <dbReference type="ARBA" id="ARBA00022617"/>
    </source>
</evidence>
<dbReference type="GO" id="GO:0005506">
    <property type="term" value="F:iron ion binding"/>
    <property type="evidence" value="ECO:0007669"/>
    <property type="project" value="InterPro"/>
</dbReference>
<evidence type="ECO:0000256" key="2">
    <source>
        <dbReference type="ARBA" id="ARBA00004174"/>
    </source>
</evidence>
<dbReference type="Gene3D" id="1.10.630.10">
    <property type="entry name" value="Cytochrome P450"/>
    <property type="match status" value="1"/>
</dbReference>
<dbReference type="SUPFAM" id="SSF48264">
    <property type="entry name" value="Cytochrome P450"/>
    <property type="match status" value="1"/>
</dbReference>
<evidence type="ECO:0000256" key="13">
    <source>
        <dbReference type="PIRSR" id="PIRSR602401-1"/>
    </source>
</evidence>
<evidence type="ECO:0000256" key="3">
    <source>
        <dbReference type="ARBA" id="ARBA00004406"/>
    </source>
</evidence>
<keyword evidence="17" id="KW-1185">Reference proteome</keyword>
<evidence type="ECO:0008006" key="18">
    <source>
        <dbReference type="Google" id="ProtNLM"/>
    </source>
</evidence>
<dbReference type="PANTHER" id="PTHR24292:SF54">
    <property type="entry name" value="CYP9F3-RELATED"/>
    <property type="match status" value="1"/>
</dbReference>